<accession>A0A1Q6Q4W1</accession>
<dbReference type="EMBL" id="PRLA01000004">
    <property type="protein sequence ID" value="RAW50358.1"/>
    <property type="molecule type" value="Genomic_DNA"/>
</dbReference>
<dbReference type="InterPro" id="IPR015942">
    <property type="entry name" value="Asp/Glu/hydantoin_racemase"/>
</dbReference>
<evidence type="ECO:0000256" key="6">
    <source>
        <dbReference type="ARBA" id="ARBA00023316"/>
    </source>
</evidence>
<evidence type="ECO:0000256" key="1">
    <source>
        <dbReference type="ARBA" id="ARBA00001602"/>
    </source>
</evidence>
<evidence type="ECO:0000313" key="11">
    <source>
        <dbReference type="Proteomes" id="UP000406184"/>
    </source>
</evidence>
<feature type="active site" description="Proton donor/acceptor" evidence="7">
    <location>
        <position position="73"/>
    </location>
</feature>
<evidence type="ECO:0000256" key="5">
    <source>
        <dbReference type="ARBA" id="ARBA00023235"/>
    </source>
</evidence>
<dbReference type="InterPro" id="IPR033134">
    <property type="entry name" value="Asp/Glu_racemase_AS_2"/>
</dbReference>
<dbReference type="Proteomes" id="UP000250997">
    <property type="component" value="Unassembled WGS sequence"/>
</dbReference>
<dbReference type="InterPro" id="IPR001920">
    <property type="entry name" value="Asp/Glu_race"/>
</dbReference>
<dbReference type="EC" id="5.1.1.3" evidence="2 7"/>
<dbReference type="SUPFAM" id="SSF53681">
    <property type="entry name" value="Aspartate/glutamate racemase"/>
    <property type="match status" value="2"/>
</dbReference>
<dbReference type="GO" id="GO:0071555">
    <property type="term" value="P:cell wall organization"/>
    <property type="evidence" value="ECO:0007669"/>
    <property type="project" value="UniProtKB-KW"/>
</dbReference>
<evidence type="ECO:0000313" key="8">
    <source>
        <dbReference type="EMBL" id="RAW50358.1"/>
    </source>
</evidence>
<dbReference type="Pfam" id="PF01177">
    <property type="entry name" value="Asp_Glu_race"/>
    <property type="match status" value="1"/>
</dbReference>
<reference evidence="8 10" key="1">
    <citation type="submission" date="2018-02" db="EMBL/GenBank/DDBJ databases">
        <title>Complete genome sequencing of Faecalibacterium prausnitzii strains isolated from the human gut.</title>
        <authorList>
            <person name="Fitzgerald B.C."/>
            <person name="Shkoporov A.N."/>
            <person name="Ross P.R."/>
            <person name="Hill C."/>
        </authorList>
    </citation>
    <scope>NUCLEOTIDE SEQUENCE [LARGE SCALE GENOMIC DNA]</scope>
    <source>
        <strain evidence="8 10">APC942/18-1</strain>
    </source>
</reference>
<comment type="caution">
    <text evidence="7">Lacks conserved residue(s) required for the propagation of feature annotation.</text>
</comment>
<comment type="catalytic activity">
    <reaction evidence="1 7">
        <text>L-glutamate = D-glutamate</text>
        <dbReference type="Rhea" id="RHEA:12813"/>
        <dbReference type="ChEBI" id="CHEBI:29985"/>
        <dbReference type="ChEBI" id="CHEBI:29986"/>
        <dbReference type="EC" id="5.1.1.3"/>
    </reaction>
</comment>
<feature type="binding site" evidence="7">
    <location>
        <begin position="42"/>
        <end position="43"/>
    </location>
    <ligand>
        <name>substrate</name>
    </ligand>
</feature>
<evidence type="ECO:0000256" key="7">
    <source>
        <dbReference type="HAMAP-Rule" id="MF_00258"/>
    </source>
</evidence>
<comment type="function">
    <text evidence="7">Provides the (R)-glutamate required for cell wall biosynthesis.</text>
</comment>
<feature type="binding site" evidence="7">
    <location>
        <begin position="191"/>
        <end position="192"/>
    </location>
    <ligand>
        <name>substrate</name>
    </ligand>
</feature>
<keyword evidence="4 7" id="KW-0573">Peptidoglycan synthesis</keyword>
<keyword evidence="11" id="KW-1185">Reference proteome</keyword>
<evidence type="ECO:0000256" key="3">
    <source>
        <dbReference type="ARBA" id="ARBA00022960"/>
    </source>
</evidence>
<keyword evidence="3 7" id="KW-0133">Cell shape</keyword>
<dbReference type="RefSeq" id="WP_149793845.1">
    <property type="nucleotide sequence ID" value="NZ_CABHMY010000100.1"/>
</dbReference>
<sequence>MDNRPIGVFDSGLGGLTGVRELRKRLPNENIVYFGDTGRVPYGSRSPETILQYARQDIAFLLSKDVKCIMAACGTVSSIYPAAEAAKLPVPYLGVVDAAAREAAFVTRNRRIGVIGTAATIRSRSYETVLRKLVPGVEITARPCPLFVPLVEAGYVDHSALDKQQVTRLVIAQYLAEVREAGVDTLILGCTHYPLIKEMIGWYMGRNVTLVDPAQTAAHHLERTLSEHGLKGNHEKGEAHFYVSDVPDSFAQTADLFLGEYKGGLIDQIAIDKY</sequence>
<evidence type="ECO:0000256" key="4">
    <source>
        <dbReference type="ARBA" id="ARBA00022984"/>
    </source>
</evidence>
<dbReference type="NCBIfam" id="TIGR00067">
    <property type="entry name" value="glut_race"/>
    <property type="match status" value="1"/>
</dbReference>
<dbReference type="Proteomes" id="UP000406184">
    <property type="component" value="Unassembled WGS sequence"/>
</dbReference>
<evidence type="ECO:0000313" key="10">
    <source>
        <dbReference type="Proteomes" id="UP000250997"/>
    </source>
</evidence>
<organism evidence="9 11">
    <name type="scientific">Faecalibacterium prausnitzii</name>
    <dbReference type="NCBI Taxonomy" id="853"/>
    <lineage>
        <taxon>Bacteria</taxon>
        <taxon>Bacillati</taxon>
        <taxon>Bacillota</taxon>
        <taxon>Clostridia</taxon>
        <taxon>Eubacteriales</taxon>
        <taxon>Oscillospiraceae</taxon>
        <taxon>Faecalibacterium</taxon>
    </lineage>
</organism>
<proteinExistence type="inferred from homology"/>
<evidence type="ECO:0000313" key="9">
    <source>
        <dbReference type="EMBL" id="VUX08065.1"/>
    </source>
</evidence>
<dbReference type="InterPro" id="IPR004391">
    <property type="entry name" value="Glu_race"/>
</dbReference>
<dbReference type="FunFam" id="3.40.50.1860:FF:000001">
    <property type="entry name" value="Glutamate racemase"/>
    <property type="match status" value="1"/>
</dbReference>
<keyword evidence="6 7" id="KW-0961">Cell wall biogenesis/degradation</keyword>
<comment type="similarity">
    <text evidence="7">Belongs to the aspartate/glutamate racemases family.</text>
</comment>
<evidence type="ECO:0000256" key="2">
    <source>
        <dbReference type="ARBA" id="ARBA00013090"/>
    </source>
</evidence>
<dbReference type="PANTHER" id="PTHR21198">
    <property type="entry name" value="GLUTAMATE RACEMASE"/>
    <property type="match status" value="1"/>
</dbReference>
<dbReference type="PANTHER" id="PTHR21198:SF2">
    <property type="entry name" value="GLUTAMATE RACEMASE"/>
    <property type="match status" value="1"/>
</dbReference>
<dbReference type="UniPathway" id="UPA00219"/>
<comment type="pathway">
    <text evidence="7">Cell wall biogenesis; peptidoglycan biosynthesis.</text>
</comment>
<feature type="active site" description="Proton donor/acceptor" evidence="7">
    <location>
        <position position="190"/>
    </location>
</feature>
<dbReference type="Gene3D" id="3.40.50.1860">
    <property type="match status" value="2"/>
</dbReference>
<dbReference type="GO" id="GO:0009252">
    <property type="term" value="P:peptidoglycan biosynthetic process"/>
    <property type="evidence" value="ECO:0007669"/>
    <property type="project" value="UniProtKB-UniRule"/>
</dbReference>
<keyword evidence="5 7" id="KW-0413">Isomerase</keyword>
<dbReference type="GO" id="GO:0008360">
    <property type="term" value="P:regulation of cell shape"/>
    <property type="evidence" value="ECO:0007669"/>
    <property type="project" value="UniProtKB-KW"/>
</dbReference>
<name>A0A1Q6Q4W1_9FIRM</name>
<gene>
    <name evidence="7 9" type="primary">murI</name>
    <name evidence="8" type="ORF">C4N27_07470</name>
    <name evidence="9" type="ORF">FPPS064S07_00476</name>
</gene>
<feature type="binding site" evidence="7">
    <location>
        <begin position="10"/>
        <end position="11"/>
    </location>
    <ligand>
        <name>substrate</name>
    </ligand>
</feature>
<dbReference type="AlphaFoldDB" id="A0A1Q6Q4W1"/>
<dbReference type="HAMAP" id="MF_00258">
    <property type="entry name" value="Glu_racemase"/>
    <property type="match status" value="1"/>
</dbReference>
<protein>
    <recommendedName>
        <fullName evidence="2 7">Glutamate racemase</fullName>
        <ecNumber evidence="2 7">5.1.1.3</ecNumber>
    </recommendedName>
</protein>
<reference evidence="9 11" key="2">
    <citation type="submission" date="2019-07" db="EMBL/GenBank/DDBJ databases">
        <authorList>
            <person name="Hibberd C M."/>
            <person name="Gehrig L. J."/>
            <person name="Chang H.-W."/>
            <person name="Venkatesh S."/>
        </authorList>
    </citation>
    <scope>NUCLEOTIDE SEQUENCE [LARGE SCALE GENOMIC DNA]</scope>
    <source>
        <strain evidence="9">Faecalibacterium_prausnitzii_JG_BgPS064</strain>
    </source>
</reference>
<dbReference type="EMBL" id="CABHMY010000100">
    <property type="protein sequence ID" value="VUX08065.1"/>
    <property type="molecule type" value="Genomic_DNA"/>
</dbReference>
<dbReference type="GO" id="GO:0008881">
    <property type="term" value="F:glutamate racemase activity"/>
    <property type="evidence" value="ECO:0007669"/>
    <property type="project" value="UniProtKB-UniRule"/>
</dbReference>
<dbReference type="PROSITE" id="PS00924">
    <property type="entry name" value="ASP_GLU_RACEMASE_2"/>
    <property type="match status" value="1"/>
</dbReference>